<sequence>MKSCESCIKKVEFANSRSYGARELNPVPTAKSGKNSAKIFWPLRFALCASGSLFVSQDMVPQGLENRLELALAYIKKAQTFNFFSNPDHLHVLSLAEIGSAWLRLDRNEGYRYIKLAVQIAKSIGLNTEAGVASFTCFDYEQENIRRIWWFMYTIYSTMTKWFGVELFADNDGDLFLPAEKYFKPESELEIYGKEIMRNPEWFTPSIKSQSVMGYRILLHRIELRIQKYILLELSDKPINTGYIFGSLCGSLREWFETVRKEMCVHYNSILDKTSQNLPLSWLALFTILIYNNNVLELIFPKFMKNILLGKKVQNSPYFNQATEAALFNSSILNAIKLYNPKMEHLNPQLFKFTFKSGFFLQCTLKIHGIASPQLETAYALHVESLLDQGVVFQRTNNFYNILLHLKDMDLYNSILTFGEFSARKFDIAFEKPQVALADQFQNVKIN</sequence>
<evidence type="ECO:0000313" key="6">
    <source>
        <dbReference type="EMBL" id="KAJ3251306.1"/>
    </source>
</evidence>
<keyword evidence="4" id="KW-0539">Nucleus</keyword>
<proteinExistence type="predicted"/>
<dbReference type="InterPro" id="IPR050987">
    <property type="entry name" value="AtrR-like"/>
</dbReference>
<keyword evidence="2" id="KW-0479">Metal-binding</keyword>
<dbReference type="Pfam" id="PF04082">
    <property type="entry name" value="Fungal_trans"/>
    <property type="match status" value="1"/>
</dbReference>
<gene>
    <name evidence="6" type="ORF">HK103_002466</name>
</gene>
<reference evidence="6" key="1">
    <citation type="submission" date="2020-05" db="EMBL/GenBank/DDBJ databases">
        <title>Phylogenomic resolution of chytrid fungi.</title>
        <authorList>
            <person name="Stajich J.E."/>
            <person name="Amses K."/>
            <person name="Simmons R."/>
            <person name="Seto K."/>
            <person name="Myers J."/>
            <person name="Bonds A."/>
            <person name="Quandt C.A."/>
            <person name="Barry K."/>
            <person name="Liu P."/>
            <person name="Grigoriev I."/>
            <person name="Longcore J.E."/>
            <person name="James T.Y."/>
        </authorList>
    </citation>
    <scope>NUCLEOTIDE SEQUENCE</scope>
    <source>
        <strain evidence="6">PLAUS21</strain>
    </source>
</reference>
<evidence type="ECO:0000313" key="7">
    <source>
        <dbReference type="Proteomes" id="UP001210925"/>
    </source>
</evidence>
<evidence type="ECO:0000259" key="5">
    <source>
        <dbReference type="Pfam" id="PF04082"/>
    </source>
</evidence>
<evidence type="ECO:0000256" key="1">
    <source>
        <dbReference type="ARBA" id="ARBA00004123"/>
    </source>
</evidence>
<dbReference type="Proteomes" id="UP001210925">
    <property type="component" value="Unassembled WGS sequence"/>
</dbReference>
<dbReference type="GO" id="GO:0003677">
    <property type="term" value="F:DNA binding"/>
    <property type="evidence" value="ECO:0007669"/>
    <property type="project" value="UniProtKB-KW"/>
</dbReference>
<comment type="subcellular location">
    <subcellularLocation>
        <location evidence="1">Nucleus</location>
    </subcellularLocation>
</comment>
<keyword evidence="3" id="KW-0238">DNA-binding</keyword>
<feature type="domain" description="Xylanolytic transcriptional activator regulatory" evidence="5">
    <location>
        <begin position="35"/>
        <end position="180"/>
    </location>
</feature>
<dbReference type="AlphaFoldDB" id="A0AAD5UD69"/>
<organism evidence="6 7">
    <name type="scientific">Boothiomyces macroporosus</name>
    <dbReference type="NCBI Taxonomy" id="261099"/>
    <lineage>
        <taxon>Eukaryota</taxon>
        <taxon>Fungi</taxon>
        <taxon>Fungi incertae sedis</taxon>
        <taxon>Chytridiomycota</taxon>
        <taxon>Chytridiomycota incertae sedis</taxon>
        <taxon>Chytridiomycetes</taxon>
        <taxon>Rhizophydiales</taxon>
        <taxon>Terramycetaceae</taxon>
        <taxon>Boothiomyces</taxon>
    </lineage>
</organism>
<evidence type="ECO:0000256" key="4">
    <source>
        <dbReference type="ARBA" id="ARBA00023242"/>
    </source>
</evidence>
<keyword evidence="7" id="KW-1185">Reference proteome</keyword>
<dbReference type="EMBL" id="JADGKB010000188">
    <property type="protein sequence ID" value="KAJ3251306.1"/>
    <property type="molecule type" value="Genomic_DNA"/>
</dbReference>
<dbReference type="InterPro" id="IPR007219">
    <property type="entry name" value="XnlR_reg_dom"/>
</dbReference>
<dbReference type="GO" id="GO:0005634">
    <property type="term" value="C:nucleus"/>
    <property type="evidence" value="ECO:0007669"/>
    <property type="project" value="UniProtKB-SubCell"/>
</dbReference>
<evidence type="ECO:0000256" key="2">
    <source>
        <dbReference type="ARBA" id="ARBA00022723"/>
    </source>
</evidence>
<accession>A0AAD5UD69</accession>
<dbReference type="PANTHER" id="PTHR46910">
    <property type="entry name" value="TRANSCRIPTION FACTOR PDR1"/>
    <property type="match status" value="1"/>
</dbReference>
<dbReference type="GO" id="GO:0008270">
    <property type="term" value="F:zinc ion binding"/>
    <property type="evidence" value="ECO:0007669"/>
    <property type="project" value="InterPro"/>
</dbReference>
<dbReference type="GO" id="GO:0003700">
    <property type="term" value="F:DNA-binding transcription factor activity"/>
    <property type="evidence" value="ECO:0007669"/>
    <property type="project" value="InterPro"/>
</dbReference>
<evidence type="ECO:0000256" key="3">
    <source>
        <dbReference type="ARBA" id="ARBA00023125"/>
    </source>
</evidence>
<protein>
    <recommendedName>
        <fullName evidence="5">Xylanolytic transcriptional activator regulatory domain-containing protein</fullName>
    </recommendedName>
</protein>
<comment type="caution">
    <text evidence="6">The sequence shown here is derived from an EMBL/GenBank/DDBJ whole genome shotgun (WGS) entry which is preliminary data.</text>
</comment>
<dbReference type="PANTHER" id="PTHR46910:SF3">
    <property type="entry name" value="HALOTOLERANCE PROTEIN 9-RELATED"/>
    <property type="match status" value="1"/>
</dbReference>
<dbReference type="CDD" id="cd12148">
    <property type="entry name" value="fungal_TF_MHR"/>
    <property type="match status" value="1"/>
</dbReference>
<dbReference type="GO" id="GO:0006351">
    <property type="term" value="P:DNA-templated transcription"/>
    <property type="evidence" value="ECO:0007669"/>
    <property type="project" value="InterPro"/>
</dbReference>
<name>A0AAD5UD69_9FUNG</name>